<evidence type="ECO:0000259" key="9">
    <source>
        <dbReference type="Pfam" id="PF05922"/>
    </source>
</evidence>
<feature type="domain" description="Peptidase S8/S53" evidence="8">
    <location>
        <begin position="166"/>
        <end position="390"/>
    </location>
</feature>
<keyword evidence="3 5" id="KW-0378">Hydrolase</keyword>
<comment type="caution">
    <text evidence="10">The sequence shown here is derived from an EMBL/GenBank/DDBJ whole genome shotgun (WGS) entry which is preliminary data.</text>
</comment>
<dbReference type="Gene3D" id="3.40.50.200">
    <property type="entry name" value="Peptidase S8/S53 domain"/>
    <property type="match status" value="1"/>
</dbReference>
<organism evidence="10 11">
    <name type="scientific">Aquipuribacter nitratireducens</name>
    <dbReference type="NCBI Taxonomy" id="650104"/>
    <lineage>
        <taxon>Bacteria</taxon>
        <taxon>Bacillati</taxon>
        <taxon>Actinomycetota</taxon>
        <taxon>Actinomycetes</taxon>
        <taxon>Micrococcales</taxon>
        <taxon>Intrasporangiaceae</taxon>
        <taxon>Aquipuribacter</taxon>
    </lineage>
</organism>
<dbReference type="SUPFAM" id="SSF52743">
    <property type="entry name" value="Subtilisin-like"/>
    <property type="match status" value="1"/>
</dbReference>
<evidence type="ECO:0000256" key="6">
    <source>
        <dbReference type="RuleBase" id="RU003355"/>
    </source>
</evidence>
<dbReference type="InterPro" id="IPR015500">
    <property type="entry name" value="Peptidase_S8_subtilisin-rel"/>
</dbReference>
<dbReference type="PROSITE" id="PS00136">
    <property type="entry name" value="SUBTILASE_ASP"/>
    <property type="match status" value="1"/>
</dbReference>
<evidence type="ECO:0000256" key="4">
    <source>
        <dbReference type="ARBA" id="ARBA00022825"/>
    </source>
</evidence>
<dbReference type="InterPro" id="IPR022398">
    <property type="entry name" value="Peptidase_S8_His-AS"/>
</dbReference>
<dbReference type="InterPro" id="IPR050131">
    <property type="entry name" value="Peptidase_S8_subtilisin-like"/>
</dbReference>
<dbReference type="PANTHER" id="PTHR43806">
    <property type="entry name" value="PEPTIDASE S8"/>
    <property type="match status" value="1"/>
</dbReference>
<dbReference type="InterPro" id="IPR037045">
    <property type="entry name" value="S8pro/Inhibitor_I9_sf"/>
</dbReference>
<dbReference type="CDD" id="cd04077">
    <property type="entry name" value="Peptidases_S8_PCSK9_ProteinaseK_like"/>
    <property type="match status" value="1"/>
</dbReference>
<keyword evidence="7" id="KW-0732">Signal</keyword>
<evidence type="ECO:0000256" key="7">
    <source>
        <dbReference type="SAM" id="SignalP"/>
    </source>
</evidence>
<dbReference type="InterPro" id="IPR010259">
    <property type="entry name" value="S8pro/Inhibitor_I9"/>
</dbReference>
<accession>A0ABW0GP12</accession>
<gene>
    <name evidence="10" type="ORF">ACFPJ6_10915</name>
</gene>
<keyword evidence="4 5" id="KW-0720">Serine protease</keyword>
<dbReference type="PROSITE" id="PS51892">
    <property type="entry name" value="SUBTILASE"/>
    <property type="match status" value="1"/>
</dbReference>
<dbReference type="PANTHER" id="PTHR43806:SF11">
    <property type="entry name" value="CEREVISIN-RELATED"/>
    <property type="match status" value="1"/>
</dbReference>
<evidence type="ECO:0000259" key="8">
    <source>
        <dbReference type="Pfam" id="PF00082"/>
    </source>
</evidence>
<feature type="active site" description="Charge relay system" evidence="5">
    <location>
        <position position="169"/>
    </location>
</feature>
<dbReference type="InterPro" id="IPR034193">
    <property type="entry name" value="PCSK9_ProteinaseK-like"/>
</dbReference>
<dbReference type="PROSITE" id="PS00137">
    <property type="entry name" value="SUBTILASE_HIS"/>
    <property type="match status" value="1"/>
</dbReference>
<feature type="active site" description="Charge relay system" evidence="5">
    <location>
        <position position="202"/>
    </location>
</feature>
<dbReference type="InterPro" id="IPR023827">
    <property type="entry name" value="Peptidase_S8_Asp-AS"/>
</dbReference>
<sequence>MPALPSRARRGAATVGLAALVLSGLGATSAQAAGDDLAPLLHAGSADAIDGAYIVVLDETAAGARASAAARERAAARAVERATALGGEVTETYDSALTGYAAELSAAELAAVRRDPAVAYVEADQVVTTAATQYNATWGLDRIDQRYRPLNGTYTYGPTGAGVRAYIIDTGIRATHNEFGGRVVAGATAINDGRGTNDCNGHGTHVAGTVGGSTYGVAKQVTLVPVRVLGCNGSGSNSGVVAGIDWVASTAPRGSVANMSLGGPASTATDAAVQRAVDAGVTMVVAAGNENQNACNVSPARAVNAITVGATTSTDARSSFSNFGTCVDIFAPGSSIRSAWWQSNTQTNTISGTSMAAPHVAGAAALFLQRNPGASPATVTSSIVGNSTTGVVSGAGTGSPNRLLYSGYIG</sequence>
<reference evidence="11" key="1">
    <citation type="journal article" date="2019" name="Int. J. Syst. Evol. Microbiol.">
        <title>The Global Catalogue of Microorganisms (GCM) 10K type strain sequencing project: providing services to taxonomists for standard genome sequencing and annotation.</title>
        <authorList>
            <consortium name="The Broad Institute Genomics Platform"/>
            <consortium name="The Broad Institute Genome Sequencing Center for Infectious Disease"/>
            <person name="Wu L."/>
            <person name="Ma J."/>
        </authorList>
    </citation>
    <scope>NUCLEOTIDE SEQUENCE [LARGE SCALE GENOMIC DNA]</scope>
    <source>
        <strain evidence="11">CCUG 43114</strain>
    </source>
</reference>
<evidence type="ECO:0000256" key="5">
    <source>
        <dbReference type="PROSITE-ProRule" id="PRU01240"/>
    </source>
</evidence>
<dbReference type="Pfam" id="PF00082">
    <property type="entry name" value="Peptidase_S8"/>
    <property type="match status" value="1"/>
</dbReference>
<keyword evidence="2 5" id="KW-0645">Protease</keyword>
<evidence type="ECO:0000256" key="2">
    <source>
        <dbReference type="ARBA" id="ARBA00022670"/>
    </source>
</evidence>
<dbReference type="InterPro" id="IPR000209">
    <property type="entry name" value="Peptidase_S8/S53_dom"/>
</dbReference>
<feature type="active site" description="Charge relay system" evidence="5">
    <location>
        <position position="354"/>
    </location>
</feature>
<dbReference type="PRINTS" id="PR00723">
    <property type="entry name" value="SUBTILISIN"/>
</dbReference>
<dbReference type="InterPro" id="IPR036852">
    <property type="entry name" value="Peptidase_S8/S53_dom_sf"/>
</dbReference>
<dbReference type="Proteomes" id="UP001596122">
    <property type="component" value="Unassembled WGS sequence"/>
</dbReference>
<feature type="chain" id="PRO_5046556991" evidence="7">
    <location>
        <begin position="33"/>
        <end position="410"/>
    </location>
</feature>
<feature type="domain" description="Inhibitor I9" evidence="9">
    <location>
        <begin position="53"/>
        <end position="129"/>
    </location>
</feature>
<comment type="similarity">
    <text evidence="1 5 6">Belongs to the peptidase S8 family.</text>
</comment>
<dbReference type="RefSeq" id="WP_340269195.1">
    <property type="nucleotide sequence ID" value="NZ_JBBEOG010000004.1"/>
</dbReference>
<evidence type="ECO:0000313" key="11">
    <source>
        <dbReference type="Proteomes" id="UP001596122"/>
    </source>
</evidence>
<dbReference type="SUPFAM" id="SSF54897">
    <property type="entry name" value="Protease propeptides/inhibitors"/>
    <property type="match status" value="1"/>
</dbReference>
<protein>
    <submittedName>
        <fullName evidence="10">S8 family peptidase</fullName>
    </submittedName>
</protein>
<name>A0ABW0GP12_9MICO</name>
<evidence type="ECO:0000313" key="10">
    <source>
        <dbReference type="EMBL" id="MFC5381303.1"/>
    </source>
</evidence>
<evidence type="ECO:0000256" key="3">
    <source>
        <dbReference type="ARBA" id="ARBA00022801"/>
    </source>
</evidence>
<dbReference type="InterPro" id="IPR023828">
    <property type="entry name" value="Peptidase_S8_Ser-AS"/>
</dbReference>
<dbReference type="Gene3D" id="3.30.70.80">
    <property type="entry name" value="Peptidase S8 propeptide/proteinase inhibitor I9"/>
    <property type="match status" value="1"/>
</dbReference>
<dbReference type="PROSITE" id="PS00138">
    <property type="entry name" value="SUBTILASE_SER"/>
    <property type="match status" value="1"/>
</dbReference>
<dbReference type="EMBL" id="JBHSLD010000009">
    <property type="protein sequence ID" value="MFC5381303.1"/>
    <property type="molecule type" value="Genomic_DNA"/>
</dbReference>
<feature type="signal peptide" evidence="7">
    <location>
        <begin position="1"/>
        <end position="32"/>
    </location>
</feature>
<dbReference type="Pfam" id="PF05922">
    <property type="entry name" value="Inhibitor_I9"/>
    <property type="match status" value="1"/>
</dbReference>
<evidence type="ECO:0000256" key="1">
    <source>
        <dbReference type="ARBA" id="ARBA00011073"/>
    </source>
</evidence>
<proteinExistence type="inferred from homology"/>
<keyword evidence="11" id="KW-1185">Reference proteome</keyword>